<evidence type="ECO:0000259" key="5">
    <source>
        <dbReference type="PROSITE" id="PS50931"/>
    </source>
</evidence>
<evidence type="ECO:0000256" key="1">
    <source>
        <dbReference type="ARBA" id="ARBA00009437"/>
    </source>
</evidence>
<proteinExistence type="inferred from homology"/>
<protein>
    <submittedName>
        <fullName evidence="6">Transcriptional regulator, LysR family</fullName>
    </submittedName>
</protein>
<evidence type="ECO:0000256" key="4">
    <source>
        <dbReference type="ARBA" id="ARBA00023163"/>
    </source>
</evidence>
<dbReference type="PANTHER" id="PTHR30346">
    <property type="entry name" value="TRANSCRIPTIONAL DUAL REGULATOR HCAR-RELATED"/>
    <property type="match status" value="1"/>
</dbReference>
<sequence>MDRAHRLLPDLPVLAAFAETGQVTATADVLRMPQPQVSRSLARMEGIVGVALRERDGRHVRPSRAARELGAAAAKALDQVGAALTAVTQDVSGDVSIVFQHSLGESFIPRLVRSLTAAYPSVTFTLIQGSRPECLAALDAGRADVGFVAIPPDPVTYSHTHIATEELVLAVSRTHPLASHTTVTSGDLNGESLILLRHGMGLRTTIDTLLASWGVHATVAFEGQEITTLVGLVGAGLGITIVPRRTYPDDVTLIPFRHDDATRPLVMVTARHRAATRASQLLTDHVHTTMTPPIRL</sequence>
<dbReference type="CDD" id="cd08434">
    <property type="entry name" value="PBP2_GltC_like"/>
    <property type="match status" value="1"/>
</dbReference>
<dbReference type="Proteomes" id="UP000000628">
    <property type="component" value="Chromosome"/>
</dbReference>
<reference evidence="6 7" key="1">
    <citation type="journal article" date="2009" name="Stand. Genomic Sci.">
        <title>Complete genome sequence of Jonesia denitrificans type strain (Prevot 55134).</title>
        <authorList>
            <person name="Pukall R."/>
            <person name="Gehrich-Schroter G."/>
            <person name="Lapidus A."/>
            <person name="Nolan M."/>
            <person name="Glavina Del Rio T."/>
            <person name="Lucas S."/>
            <person name="Chen F."/>
            <person name="Tice H."/>
            <person name="Pitluck S."/>
            <person name="Cheng J.F."/>
            <person name="Copeland A."/>
            <person name="Saunders E."/>
            <person name="Brettin T."/>
            <person name="Detter J.C."/>
            <person name="Bruce D."/>
            <person name="Goodwin L."/>
            <person name="Pati A."/>
            <person name="Ivanova N."/>
            <person name="Mavromatis K."/>
            <person name="Ovchinnikova G."/>
            <person name="Chen A."/>
            <person name="Palaniappan K."/>
            <person name="Land M."/>
            <person name="Hauser L."/>
            <person name="Chang Y.J."/>
            <person name="Jeffries C.D."/>
            <person name="Chain P."/>
            <person name="Goker M."/>
            <person name="Bristow J."/>
            <person name="Eisen J.A."/>
            <person name="Markowitz V."/>
            <person name="Hugenholtz P."/>
            <person name="Kyrpides N.C."/>
            <person name="Klenk H.P."/>
            <person name="Han C."/>
        </authorList>
    </citation>
    <scope>NUCLEOTIDE SEQUENCE [LARGE SCALE GENOMIC DNA]</scope>
    <source>
        <strain evidence="7">ATCC 14870 / DSM 20603 / BCRC 15368 / CIP 55.134 / JCM 11481 / NBRC 15587 / NCTC 10816 / Prevot 55134</strain>
    </source>
</reference>
<dbReference type="Pfam" id="PF00126">
    <property type="entry name" value="HTH_1"/>
    <property type="match status" value="1"/>
</dbReference>
<gene>
    <name evidence="6" type="ordered locus">Jden_0112</name>
</gene>
<dbReference type="EMBL" id="CP001706">
    <property type="protein sequence ID" value="ACV07787.1"/>
    <property type="molecule type" value="Genomic_DNA"/>
</dbReference>
<dbReference type="SUPFAM" id="SSF46785">
    <property type="entry name" value="Winged helix' DNA-binding domain"/>
    <property type="match status" value="1"/>
</dbReference>
<dbReference type="OrthoDB" id="9803735at2"/>
<keyword evidence="4" id="KW-0804">Transcription</keyword>
<dbReference type="Gene3D" id="3.40.190.290">
    <property type="match status" value="1"/>
</dbReference>
<dbReference type="AlphaFoldDB" id="C7R5A9"/>
<dbReference type="HOGENOM" id="CLU_039613_6_4_11"/>
<dbReference type="GO" id="GO:0032993">
    <property type="term" value="C:protein-DNA complex"/>
    <property type="evidence" value="ECO:0007669"/>
    <property type="project" value="TreeGrafter"/>
</dbReference>
<dbReference type="eggNOG" id="COG0583">
    <property type="taxonomic scope" value="Bacteria"/>
</dbReference>
<comment type="similarity">
    <text evidence="1">Belongs to the LysR transcriptional regulatory family.</text>
</comment>
<dbReference type="InterPro" id="IPR036390">
    <property type="entry name" value="WH_DNA-bd_sf"/>
</dbReference>
<dbReference type="InterPro" id="IPR000847">
    <property type="entry name" value="LysR_HTH_N"/>
</dbReference>
<dbReference type="InterPro" id="IPR036388">
    <property type="entry name" value="WH-like_DNA-bd_sf"/>
</dbReference>
<evidence type="ECO:0000256" key="3">
    <source>
        <dbReference type="ARBA" id="ARBA00023125"/>
    </source>
</evidence>
<dbReference type="GO" id="GO:0003677">
    <property type="term" value="F:DNA binding"/>
    <property type="evidence" value="ECO:0007669"/>
    <property type="project" value="UniProtKB-KW"/>
</dbReference>
<name>C7R5A9_JONDD</name>
<evidence type="ECO:0000313" key="7">
    <source>
        <dbReference type="Proteomes" id="UP000000628"/>
    </source>
</evidence>
<dbReference type="STRING" id="471856.Jden_0112"/>
<dbReference type="PROSITE" id="PS50931">
    <property type="entry name" value="HTH_LYSR"/>
    <property type="match status" value="1"/>
</dbReference>
<keyword evidence="7" id="KW-1185">Reference proteome</keyword>
<dbReference type="PANTHER" id="PTHR30346:SF28">
    <property type="entry name" value="HTH-TYPE TRANSCRIPTIONAL REGULATOR CYNR"/>
    <property type="match status" value="1"/>
</dbReference>
<accession>C7R5A9</accession>
<dbReference type="SUPFAM" id="SSF53850">
    <property type="entry name" value="Periplasmic binding protein-like II"/>
    <property type="match status" value="1"/>
</dbReference>
<evidence type="ECO:0000313" key="6">
    <source>
        <dbReference type="EMBL" id="ACV07787.1"/>
    </source>
</evidence>
<dbReference type="InterPro" id="IPR005119">
    <property type="entry name" value="LysR_subst-bd"/>
</dbReference>
<feature type="domain" description="HTH lysR-type" evidence="5">
    <location>
        <begin position="1"/>
        <end position="63"/>
    </location>
</feature>
<dbReference type="Gene3D" id="1.10.10.10">
    <property type="entry name" value="Winged helix-like DNA-binding domain superfamily/Winged helix DNA-binding domain"/>
    <property type="match status" value="1"/>
</dbReference>
<dbReference type="KEGG" id="jde:Jden_0112"/>
<evidence type="ECO:0000256" key="2">
    <source>
        <dbReference type="ARBA" id="ARBA00023015"/>
    </source>
</evidence>
<dbReference type="GO" id="GO:0003700">
    <property type="term" value="F:DNA-binding transcription factor activity"/>
    <property type="evidence" value="ECO:0007669"/>
    <property type="project" value="InterPro"/>
</dbReference>
<dbReference type="Pfam" id="PF03466">
    <property type="entry name" value="LysR_substrate"/>
    <property type="match status" value="1"/>
</dbReference>
<keyword evidence="3" id="KW-0238">DNA-binding</keyword>
<keyword evidence="2" id="KW-0805">Transcription regulation</keyword>
<organism evidence="6 7">
    <name type="scientific">Jonesia denitrificans (strain ATCC 14870 / DSM 20603 / BCRC 15368 / CIP 55.134 / JCM 11481 / NBRC 15587 / NCTC 10816 / Prevot 55134)</name>
    <name type="common">Listeria denitrificans</name>
    <dbReference type="NCBI Taxonomy" id="471856"/>
    <lineage>
        <taxon>Bacteria</taxon>
        <taxon>Bacillati</taxon>
        <taxon>Actinomycetota</taxon>
        <taxon>Actinomycetes</taxon>
        <taxon>Micrococcales</taxon>
        <taxon>Jonesiaceae</taxon>
        <taxon>Jonesia</taxon>
    </lineage>
</organism>
<dbReference type="RefSeq" id="WP_012805892.1">
    <property type="nucleotide sequence ID" value="NC_013174.1"/>
</dbReference>